<dbReference type="PANTHER" id="PTHR43394:SF1">
    <property type="entry name" value="ATP-BINDING CASSETTE SUB-FAMILY B MEMBER 10, MITOCHONDRIAL"/>
    <property type="match status" value="1"/>
</dbReference>
<keyword evidence="2" id="KW-0812">Transmembrane</keyword>
<feature type="transmembrane region" description="Helical" evidence="2">
    <location>
        <begin position="122"/>
        <end position="140"/>
    </location>
</feature>
<feature type="transmembrane region" description="Helical" evidence="2">
    <location>
        <begin position="80"/>
        <end position="102"/>
    </location>
</feature>
<comment type="caution">
    <text evidence="4">The sequence shown here is derived from an EMBL/GenBank/DDBJ whole genome shotgun (WGS) entry which is preliminary data.</text>
</comment>
<gene>
    <name evidence="4" type="ORF">PC9H_000693</name>
</gene>
<dbReference type="PROSITE" id="PS50893">
    <property type="entry name" value="ABC_TRANSPORTER_2"/>
    <property type="match status" value="1"/>
</dbReference>
<reference evidence="4" key="1">
    <citation type="submission" date="2019-07" db="EMBL/GenBank/DDBJ databases">
        <authorList>
            <person name="Palmer J.M."/>
        </authorList>
    </citation>
    <scope>NUCLEOTIDE SEQUENCE</scope>
    <source>
        <strain evidence="4">PC9</strain>
    </source>
</reference>
<dbReference type="Gene3D" id="3.40.50.300">
    <property type="entry name" value="P-loop containing nucleotide triphosphate hydrolases"/>
    <property type="match status" value="1"/>
</dbReference>
<feature type="region of interest" description="Disordered" evidence="1">
    <location>
        <begin position="1"/>
        <end position="23"/>
    </location>
</feature>
<evidence type="ECO:0000259" key="3">
    <source>
        <dbReference type="PROSITE" id="PS50893"/>
    </source>
</evidence>
<dbReference type="InterPro" id="IPR003439">
    <property type="entry name" value="ABC_transporter-like_ATP-bd"/>
</dbReference>
<evidence type="ECO:0000256" key="1">
    <source>
        <dbReference type="SAM" id="MobiDB-lite"/>
    </source>
</evidence>
<dbReference type="SUPFAM" id="SSF52540">
    <property type="entry name" value="P-loop containing nucleoside triphosphate hydrolases"/>
    <property type="match status" value="1"/>
</dbReference>
<feature type="transmembrane region" description="Helical" evidence="2">
    <location>
        <begin position="214"/>
        <end position="235"/>
    </location>
</feature>
<dbReference type="RefSeq" id="XP_036636193.1">
    <property type="nucleotide sequence ID" value="XM_036770348.1"/>
</dbReference>
<organism evidence="4 5">
    <name type="scientific">Pleurotus ostreatus</name>
    <name type="common">Oyster mushroom</name>
    <name type="synonym">White-rot fungus</name>
    <dbReference type="NCBI Taxonomy" id="5322"/>
    <lineage>
        <taxon>Eukaryota</taxon>
        <taxon>Fungi</taxon>
        <taxon>Dikarya</taxon>
        <taxon>Basidiomycota</taxon>
        <taxon>Agaricomycotina</taxon>
        <taxon>Agaricomycetes</taxon>
        <taxon>Agaricomycetidae</taxon>
        <taxon>Agaricales</taxon>
        <taxon>Pleurotineae</taxon>
        <taxon>Pleurotaceae</taxon>
        <taxon>Pleurotus</taxon>
    </lineage>
</organism>
<keyword evidence="2" id="KW-1133">Transmembrane helix</keyword>
<keyword evidence="5" id="KW-1185">Reference proteome</keyword>
<dbReference type="GO" id="GO:0015421">
    <property type="term" value="F:ABC-type oligopeptide transporter activity"/>
    <property type="evidence" value="ECO:0007669"/>
    <property type="project" value="TreeGrafter"/>
</dbReference>
<dbReference type="InterPro" id="IPR039421">
    <property type="entry name" value="Type_1_exporter"/>
</dbReference>
<protein>
    <recommendedName>
        <fullName evidence="3">ABC transporter domain-containing protein</fullName>
    </recommendedName>
</protein>
<evidence type="ECO:0000313" key="5">
    <source>
        <dbReference type="Proteomes" id="UP000623687"/>
    </source>
</evidence>
<dbReference type="OrthoDB" id="6500128at2759"/>
<dbReference type="InterPro" id="IPR027417">
    <property type="entry name" value="P-loop_NTPase"/>
</dbReference>
<accession>A0A8H7A400</accession>
<dbReference type="AlphaFoldDB" id="A0A8H7A400"/>
<proteinExistence type="predicted"/>
<dbReference type="GeneID" id="59370534"/>
<sequence>MLVKRVSRTPDHHTPQSPQISTERHGLRRLRWGIFEIAFEPPSRRYAFLGCVSSWPRIPPSVPYAARLLRDVFSIAPFTFATYILACLWTTGSSILSLYMAIMAVDLMSGPIQCVNDGGMGPLPALVYSFMASTLVSTLVERMKYGATIYFDTASLINLNSVQERHFNVFTWTPSKLFSSTTSKLEARAVNDTSYPEPWQFEEVAPGWAIIEQLCFKASIFCVAFIQACILLSLYLKKTSLEFKLLVVFGVYYPILLYTIPSDGVGGAEYTFWTSNPYYRRLAALYMLIFSPKYEEDIRKDEYEKTSRDLGVHRPDATALASNDIPRPLLWDLWSCIILDLPVLAFALTLPWSSPTNCIAKSLLLRLMTESIRSNVDLCLRMRSTFDDTCQQAERFYVPFTNVPAREELGAPSFPAASSKGMKVQFSDVRVTREDAERDVLRNLSFIVHPGQIVAIVGPNASDKSMVLKLLPRLIEPLSGAILVDNRAIESINSEALRDSMTVLLQTPDDLYPISLKENITFGLANGYDFGLDLVDRAARLGGAYELIRRLGYDAIPTVVPVLGQSMGASSKAAVDARNSAMSARRPVQLTREEMQRILASRAFFRILCNNPRLVVIGDAFSELDPVTETNILNNFISLRKGRSIIYAAHRVNNVVTQADLVLYMENGLVEQGTHQQLLDAGGGYAAMFATNCLK</sequence>
<dbReference type="GO" id="GO:0016887">
    <property type="term" value="F:ATP hydrolysis activity"/>
    <property type="evidence" value="ECO:0007669"/>
    <property type="project" value="InterPro"/>
</dbReference>
<name>A0A8H7A400_PLEOS</name>
<dbReference type="GO" id="GO:0005524">
    <property type="term" value="F:ATP binding"/>
    <property type="evidence" value="ECO:0007669"/>
    <property type="project" value="InterPro"/>
</dbReference>
<dbReference type="EMBL" id="JACETU010000001">
    <property type="protein sequence ID" value="KAF7440349.1"/>
    <property type="molecule type" value="Genomic_DNA"/>
</dbReference>
<dbReference type="Pfam" id="PF00005">
    <property type="entry name" value="ABC_tran"/>
    <property type="match status" value="1"/>
</dbReference>
<feature type="domain" description="ABC transporter" evidence="3">
    <location>
        <begin position="424"/>
        <end position="691"/>
    </location>
</feature>
<dbReference type="Proteomes" id="UP000623687">
    <property type="component" value="Unassembled WGS sequence"/>
</dbReference>
<dbReference type="PANTHER" id="PTHR43394">
    <property type="entry name" value="ATP-DEPENDENT PERMEASE MDL1, MITOCHONDRIAL"/>
    <property type="match status" value="1"/>
</dbReference>
<evidence type="ECO:0000256" key="2">
    <source>
        <dbReference type="SAM" id="Phobius"/>
    </source>
</evidence>
<dbReference type="VEuPathDB" id="FungiDB:PC9H_000693"/>
<evidence type="ECO:0000313" key="4">
    <source>
        <dbReference type="EMBL" id="KAF7440349.1"/>
    </source>
</evidence>
<keyword evidence="2" id="KW-0472">Membrane</keyword>